<feature type="transmembrane region" description="Helical" evidence="1">
    <location>
        <begin position="35"/>
        <end position="58"/>
    </location>
</feature>
<name>A0A2A2G928_9BACT</name>
<evidence type="ECO:0000259" key="2">
    <source>
        <dbReference type="Pfam" id="PF00149"/>
    </source>
</evidence>
<dbReference type="InterPro" id="IPR004843">
    <property type="entry name" value="Calcineurin-like_PHP"/>
</dbReference>
<feature type="transmembrane region" description="Helical" evidence="1">
    <location>
        <begin position="110"/>
        <end position="128"/>
    </location>
</feature>
<feature type="transmembrane region" description="Helical" evidence="1">
    <location>
        <begin position="70"/>
        <end position="90"/>
    </location>
</feature>
<dbReference type="PANTHER" id="PTHR31302:SF0">
    <property type="entry name" value="TRANSMEMBRANE PROTEIN WITH METALLOPHOSPHOESTERASE DOMAIN"/>
    <property type="match status" value="1"/>
</dbReference>
<proteinExistence type="predicted"/>
<evidence type="ECO:0000313" key="3">
    <source>
        <dbReference type="EMBL" id="PAU93369.1"/>
    </source>
</evidence>
<reference evidence="3 4" key="1">
    <citation type="submission" date="2017-08" db="EMBL/GenBank/DDBJ databases">
        <title>Aliifodinibius alkalisoli sp. nov., isolated from saline alkaline soil.</title>
        <authorList>
            <person name="Liu D."/>
            <person name="Zhang G."/>
        </authorList>
    </citation>
    <scope>NUCLEOTIDE SEQUENCE [LARGE SCALE GENOMIC DNA]</scope>
    <source>
        <strain evidence="3 4">WN023</strain>
    </source>
</reference>
<dbReference type="InterPro" id="IPR029052">
    <property type="entry name" value="Metallo-depent_PP-like"/>
</dbReference>
<organism evidence="3 4">
    <name type="scientific">Fodinibius salipaludis</name>
    <dbReference type="NCBI Taxonomy" id="2032627"/>
    <lineage>
        <taxon>Bacteria</taxon>
        <taxon>Pseudomonadati</taxon>
        <taxon>Balneolota</taxon>
        <taxon>Balneolia</taxon>
        <taxon>Balneolales</taxon>
        <taxon>Balneolaceae</taxon>
        <taxon>Fodinibius</taxon>
    </lineage>
</organism>
<sequence>MTLVVASLMLPAILYLSFRYYATGKSTNYSTAVKLLTPVLFLSFYAYPLTAVIDFYLTGTIDLLNYPQPLAYWFWFGLIFVFQLATWVIITDLIKEGTKYFYGDKNIISRWHPHIIIALFVTVFLFTATKTYLHTTQVEAEHHTIPVENLPEPLEGLTIVHITDIQGDEYTGRDKIRNYIRQVNAENPDLIIFTGDLISYGTNFLEMSAQELGKAKAKYGTIATVGDHDYWAGLDNIEPALNNQNIPLLKDENHIIQIDSTSNITITGVTEVYSKQSDPAAVDTLTKSTANSTLKIFASHQVNDQLITKAQQQNYHLMLSGHTHGGQIHVPFMGMNFSASQQETKYVQGLYHEQGIPINVNNGLGFTLAPVRYEAPPNISVITLQKE</sequence>
<dbReference type="PANTHER" id="PTHR31302">
    <property type="entry name" value="TRANSMEMBRANE PROTEIN WITH METALLOPHOSPHOESTERASE DOMAIN-RELATED"/>
    <property type="match status" value="1"/>
</dbReference>
<dbReference type="GO" id="GO:0016787">
    <property type="term" value="F:hydrolase activity"/>
    <property type="evidence" value="ECO:0007669"/>
    <property type="project" value="InterPro"/>
</dbReference>
<evidence type="ECO:0000256" key="1">
    <source>
        <dbReference type="SAM" id="Phobius"/>
    </source>
</evidence>
<keyword evidence="1" id="KW-1133">Transmembrane helix</keyword>
<dbReference type="Pfam" id="PF00149">
    <property type="entry name" value="Metallophos"/>
    <property type="match status" value="1"/>
</dbReference>
<dbReference type="InterPro" id="IPR051158">
    <property type="entry name" value="Metallophosphoesterase_sf"/>
</dbReference>
<dbReference type="EMBL" id="NSKE01000008">
    <property type="protein sequence ID" value="PAU93369.1"/>
    <property type="molecule type" value="Genomic_DNA"/>
</dbReference>
<dbReference type="SUPFAM" id="SSF56300">
    <property type="entry name" value="Metallo-dependent phosphatases"/>
    <property type="match status" value="1"/>
</dbReference>
<comment type="caution">
    <text evidence="3">The sequence shown here is derived from an EMBL/GenBank/DDBJ whole genome shotgun (WGS) entry which is preliminary data.</text>
</comment>
<keyword evidence="4" id="KW-1185">Reference proteome</keyword>
<accession>A0A2A2G928</accession>
<dbReference type="Gene3D" id="3.60.21.10">
    <property type="match status" value="1"/>
</dbReference>
<keyword evidence="1" id="KW-0472">Membrane</keyword>
<feature type="domain" description="Calcineurin-like phosphoesterase" evidence="2">
    <location>
        <begin position="158"/>
        <end position="325"/>
    </location>
</feature>
<gene>
    <name evidence="3" type="ORF">CK503_11570</name>
</gene>
<keyword evidence="1" id="KW-0812">Transmembrane</keyword>
<evidence type="ECO:0000313" key="4">
    <source>
        <dbReference type="Proteomes" id="UP000218831"/>
    </source>
</evidence>
<dbReference type="Proteomes" id="UP000218831">
    <property type="component" value="Unassembled WGS sequence"/>
</dbReference>
<dbReference type="AlphaFoldDB" id="A0A2A2G928"/>
<protein>
    <recommendedName>
        <fullName evidence="2">Calcineurin-like phosphoesterase domain-containing protein</fullName>
    </recommendedName>
</protein>